<keyword evidence="4" id="KW-0694">RNA-binding</keyword>
<organism evidence="7 8">
    <name type="scientific">Tetrahymena thermophila (strain SB210)</name>
    <dbReference type="NCBI Taxonomy" id="312017"/>
    <lineage>
        <taxon>Eukaryota</taxon>
        <taxon>Sar</taxon>
        <taxon>Alveolata</taxon>
        <taxon>Ciliophora</taxon>
        <taxon>Intramacronucleata</taxon>
        <taxon>Oligohymenophorea</taxon>
        <taxon>Hymenostomatida</taxon>
        <taxon>Tetrahymenina</taxon>
        <taxon>Tetrahymenidae</taxon>
        <taxon>Tetrahymena</taxon>
    </lineage>
</organism>
<dbReference type="InterPro" id="IPR035979">
    <property type="entry name" value="RBD_domain_sf"/>
</dbReference>
<dbReference type="GO" id="GO:0071011">
    <property type="term" value="C:precatalytic spliceosome"/>
    <property type="evidence" value="ECO:0007669"/>
    <property type="project" value="TreeGrafter"/>
</dbReference>
<feature type="domain" description="RRM" evidence="5">
    <location>
        <begin position="92"/>
        <end position="172"/>
    </location>
</feature>
<dbReference type="GO" id="GO:0017069">
    <property type="term" value="F:snRNA binding"/>
    <property type="evidence" value="ECO:0007669"/>
    <property type="project" value="TreeGrafter"/>
</dbReference>
<evidence type="ECO:0000256" key="1">
    <source>
        <dbReference type="ARBA" id="ARBA00004123"/>
    </source>
</evidence>
<dbReference type="PROSITE" id="PS50102">
    <property type="entry name" value="RRM"/>
    <property type="match status" value="2"/>
</dbReference>
<dbReference type="SUPFAM" id="SSF54928">
    <property type="entry name" value="RNA-binding domain, RBD"/>
    <property type="match status" value="1"/>
</dbReference>
<evidence type="ECO:0000313" key="7">
    <source>
        <dbReference type="EMBL" id="EAR92921.1"/>
    </source>
</evidence>
<feature type="domain" description="RRM" evidence="5">
    <location>
        <begin position="10"/>
        <end position="82"/>
    </location>
</feature>
<reference evidence="8" key="1">
    <citation type="journal article" date="2006" name="PLoS Biol.">
        <title>Macronuclear genome sequence of the ciliate Tetrahymena thermophila, a model eukaryote.</title>
        <authorList>
            <person name="Eisen J.A."/>
            <person name="Coyne R.S."/>
            <person name="Wu M."/>
            <person name="Wu D."/>
            <person name="Thiagarajan M."/>
            <person name="Wortman J.R."/>
            <person name="Badger J.H."/>
            <person name="Ren Q."/>
            <person name="Amedeo P."/>
            <person name="Jones K.M."/>
            <person name="Tallon L.J."/>
            <person name="Delcher A.L."/>
            <person name="Salzberg S.L."/>
            <person name="Silva J.C."/>
            <person name="Haas B.J."/>
            <person name="Majoros W.H."/>
            <person name="Farzad M."/>
            <person name="Carlton J.M."/>
            <person name="Smith R.K. Jr."/>
            <person name="Garg J."/>
            <person name="Pearlman R.E."/>
            <person name="Karrer K.M."/>
            <person name="Sun L."/>
            <person name="Manning G."/>
            <person name="Elde N.C."/>
            <person name="Turkewitz A.P."/>
            <person name="Asai D.J."/>
            <person name="Wilkes D.E."/>
            <person name="Wang Y."/>
            <person name="Cai H."/>
            <person name="Collins K."/>
            <person name="Stewart B.A."/>
            <person name="Lee S.R."/>
            <person name="Wilamowska K."/>
            <person name="Weinberg Z."/>
            <person name="Ruzzo W.L."/>
            <person name="Wloga D."/>
            <person name="Gaertig J."/>
            <person name="Frankel J."/>
            <person name="Tsao C.-C."/>
            <person name="Gorovsky M.A."/>
            <person name="Keeling P.J."/>
            <person name="Waller R.F."/>
            <person name="Patron N.J."/>
            <person name="Cherry J.M."/>
            <person name="Stover N.A."/>
            <person name="Krieger C.J."/>
            <person name="del Toro C."/>
            <person name="Ryder H.F."/>
            <person name="Williamson S.C."/>
            <person name="Barbeau R.A."/>
            <person name="Hamilton E.P."/>
            <person name="Orias E."/>
        </authorList>
    </citation>
    <scope>NUCLEOTIDE SEQUENCE [LARGE SCALE GENOMIC DNA]</scope>
    <source>
        <strain evidence="8">SB210</strain>
    </source>
</reference>
<dbReference type="CDD" id="cd00590">
    <property type="entry name" value="RRM_SF"/>
    <property type="match status" value="2"/>
</dbReference>
<evidence type="ECO:0000313" key="8">
    <source>
        <dbReference type="Proteomes" id="UP000009168"/>
    </source>
</evidence>
<feature type="domain" description="PABC" evidence="6">
    <location>
        <begin position="502"/>
        <end position="609"/>
    </location>
</feature>
<evidence type="ECO:0000259" key="5">
    <source>
        <dbReference type="PROSITE" id="PS50102"/>
    </source>
</evidence>
<dbReference type="InParanoid" id="I7M7F8"/>
<dbReference type="Gene3D" id="3.30.70.330">
    <property type="match status" value="2"/>
</dbReference>
<proteinExistence type="inferred from homology"/>
<dbReference type="KEGG" id="tet:TTHERM_00295340"/>
<dbReference type="GO" id="GO:0000398">
    <property type="term" value="P:mRNA splicing, via spliceosome"/>
    <property type="evidence" value="ECO:0007669"/>
    <property type="project" value="TreeGrafter"/>
</dbReference>
<dbReference type="eggNOG" id="KOG0123">
    <property type="taxonomic scope" value="Eukaryota"/>
</dbReference>
<dbReference type="Proteomes" id="UP000009168">
    <property type="component" value="Unassembled WGS sequence"/>
</dbReference>
<dbReference type="InterPro" id="IPR012677">
    <property type="entry name" value="Nucleotide-bd_a/b_plait_sf"/>
</dbReference>
<keyword evidence="8" id="KW-1185">Reference proteome</keyword>
<dbReference type="PANTHER" id="PTHR13952">
    <property type="entry name" value="U1 SMALL NUCLEAR RIBONUCLEOPROTEIN 70 KD"/>
    <property type="match status" value="1"/>
</dbReference>
<dbReference type="STRING" id="312017.I7M7F8"/>
<dbReference type="InterPro" id="IPR051183">
    <property type="entry name" value="U1_U11-U12_snRNP_70-35kDa"/>
</dbReference>
<dbReference type="OrthoDB" id="304530at2759"/>
<dbReference type="Pfam" id="PF00076">
    <property type="entry name" value="RRM_1"/>
    <property type="match status" value="2"/>
</dbReference>
<sequence length="609" mass="70478">MLQTATQNQSTLLVQLLHEGVTKELIFKEFKKFGTIKSLKHFPKNKSALVEFQSPEEAKNAKQSLNHNKLLNKEINIVNYQNKDELKQKKKYNLFIHNVPQDLETNTLHNFMSKYGEITSLMLKKNDENKNLGYGYVQFETEEAYNEILKEHELNGKISLPNSTISFNIQKFNDSNKNKANNIVILGLFENEIPADQKEAKTQSINAIFEKIKQELNVLHFNFYTEYNESKKNFWVKVDFQYDDDKQEEHIYKTVKEQVQKNFSYSGAQNKGPTINFKSNESSERNLFFLGVKIDIKEQDIADWIQKAIGVSVPTESIKIKKRTKPANADDQLKTNNVSVFFDSQADGQKLMIFCAKQSNKNSVDEIFDNRHKVTLYLKKNEQESVQKLTKKIGEFQQNSTMGSNKFQTDIQAPNPIHPYGYPIPMFMPQQIPFQNQQPKLINIPSMQHNKKIQNTPQPIEPKPQTLIAVPNKPAAPQNIFIQFEKATAEEKKNKIEQITNAISTQFSDFDKLQDESKRSILGQIIYYKISELDLDKNRKIMEYIPDVQNENQARAKIAEFKQQVPKITGMLIDTDVFEVADIVDIVKDEKELIERCSEAIDLIISQKK</sequence>
<evidence type="ECO:0000256" key="2">
    <source>
        <dbReference type="ARBA" id="ARBA00008557"/>
    </source>
</evidence>
<accession>I7M7F8</accession>
<evidence type="ECO:0000256" key="3">
    <source>
        <dbReference type="ARBA" id="ARBA00023242"/>
    </source>
</evidence>
<evidence type="ECO:0000259" key="6">
    <source>
        <dbReference type="PROSITE" id="PS51309"/>
    </source>
</evidence>
<dbReference type="InterPro" id="IPR000504">
    <property type="entry name" value="RRM_dom"/>
</dbReference>
<evidence type="ECO:0000256" key="4">
    <source>
        <dbReference type="PROSITE-ProRule" id="PRU00176"/>
    </source>
</evidence>
<gene>
    <name evidence="7" type="ORF">TTHERM_00295340</name>
</gene>
<comment type="similarity">
    <text evidence="2">Belongs to the polyadenylate-binding protein type-1 family.</text>
</comment>
<dbReference type="Gene3D" id="1.10.1900.10">
    <property type="entry name" value="c-terminal domain of poly(a) binding protein"/>
    <property type="match status" value="1"/>
</dbReference>
<dbReference type="GO" id="GO:0003729">
    <property type="term" value="F:mRNA binding"/>
    <property type="evidence" value="ECO:0007669"/>
    <property type="project" value="TreeGrafter"/>
</dbReference>
<dbReference type="OMA" id="MVIKDYF"/>
<protein>
    <submittedName>
        <fullName evidence="7">Polyadenylate-binding protein</fullName>
    </submittedName>
</protein>
<keyword evidence="3" id="KW-0539">Nucleus</keyword>
<comment type="subcellular location">
    <subcellularLocation>
        <location evidence="1">Nucleus</location>
    </subcellularLocation>
</comment>
<dbReference type="SMART" id="SM00360">
    <property type="entry name" value="RRM"/>
    <property type="match status" value="2"/>
</dbReference>
<dbReference type="AlphaFoldDB" id="I7M7F8"/>
<dbReference type="EMBL" id="GG662740">
    <property type="protein sequence ID" value="EAR92921.1"/>
    <property type="molecule type" value="Genomic_DNA"/>
</dbReference>
<dbReference type="GeneID" id="7829452"/>
<dbReference type="PROSITE" id="PS51309">
    <property type="entry name" value="PABC"/>
    <property type="match status" value="1"/>
</dbReference>
<dbReference type="InterPro" id="IPR002004">
    <property type="entry name" value="PABP_HYD_C"/>
</dbReference>
<name>I7M7F8_TETTS</name>
<dbReference type="RefSeq" id="XP_001013166.1">
    <property type="nucleotide sequence ID" value="XM_001013166.2"/>
</dbReference>
<dbReference type="HOGENOM" id="CLU_436471_0_0_1"/>